<evidence type="ECO:0000256" key="1">
    <source>
        <dbReference type="SAM" id="MobiDB-lite"/>
    </source>
</evidence>
<feature type="compositionally biased region" description="Basic residues" evidence="1">
    <location>
        <begin position="395"/>
        <end position="404"/>
    </location>
</feature>
<feature type="compositionally biased region" description="Polar residues" evidence="1">
    <location>
        <begin position="340"/>
        <end position="355"/>
    </location>
</feature>
<evidence type="ECO:0000313" key="2">
    <source>
        <dbReference type="EMBL" id="CAF9913038.1"/>
    </source>
</evidence>
<feature type="region of interest" description="Disordered" evidence="1">
    <location>
        <begin position="382"/>
        <end position="469"/>
    </location>
</feature>
<comment type="caution">
    <text evidence="2">The sequence shown here is derived from an EMBL/GenBank/DDBJ whole genome shotgun (WGS) entry which is preliminary data.</text>
</comment>
<protein>
    <submittedName>
        <fullName evidence="2">Uncharacterized protein</fullName>
    </submittedName>
</protein>
<dbReference type="Proteomes" id="UP000664521">
    <property type="component" value="Unassembled WGS sequence"/>
</dbReference>
<name>A0A8H3EWG4_9LECA</name>
<feature type="region of interest" description="Disordered" evidence="1">
    <location>
        <begin position="326"/>
        <end position="355"/>
    </location>
</feature>
<feature type="compositionally biased region" description="Basic and acidic residues" evidence="1">
    <location>
        <begin position="416"/>
        <end position="426"/>
    </location>
</feature>
<gene>
    <name evidence="2" type="ORF">HETSPECPRED_001302</name>
</gene>
<sequence length="534" mass="59776">MPTLYYKLVTTQVSVADLVKSTTTISSAGEVERIKKVFCNSVDGGTLWETPIVYQNDCSQMQFLGDDQSIPFLSVHAGKDFFNIHTQHQRNKQPWRLPEDFEPIRSESDELKVPTNQSATETSCDRDHGVPIPKSFKPYTGLRSGESVLDDNTLRDIKIDVYYNGALLSSKTVSKGFAGYQHMNKEQIVRISGLPTGKKSERALSFVPPGQTPDGNLQMNTRNKETSLNRWRKIARMLDLEALRLPSSCAPIADGLRGLSKFEMPREIIRMHKAGRTYSIIDVIVTSGNLQESIKPPLSETQEATRRARNVAVVTPETSARRYATLEEPVEPSRAFSGRPLSSPSYNRRNQTSNRRPAYGYVFTVEPPQQTVEQQFRAIQAAAESPTKTPAEKRKGTKRARLTRSKTPAMAINDFPARKDKVEKHGGLNARLESPKKLGPVPKPATPKSRDSVSTTNVPSSSPFTPIALEPRQNPLKRKCADSDDIAARRNEMFREEGCALTLSNRCRDTEPQRAIDENFEADTVIGITRFVFY</sequence>
<proteinExistence type="predicted"/>
<dbReference type="OrthoDB" id="3556832at2759"/>
<feature type="region of interest" description="Disordered" evidence="1">
    <location>
        <begin position="110"/>
        <end position="130"/>
    </location>
</feature>
<dbReference type="AlphaFoldDB" id="A0A8H3EWG4"/>
<feature type="compositionally biased region" description="Low complexity" evidence="1">
    <location>
        <begin position="452"/>
        <end position="466"/>
    </location>
</feature>
<dbReference type="EMBL" id="CAJPDS010000012">
    <property type="protein sequence ID" value="CAF9913038.1"/>
    <property type="molecule type" value="Genomic_DNA"/>
</dbReference>
<keyword evidence="3" id="KW-1185">Reference proteome</keyword>
<accession>A0A8H3EWG4</accession>
<reference evidence="2" key="1">
    <citation type="submission" date="2021-03" db="EMBL/GenBank/DDBJ databases">
        <authorList>
            <person name="Tagirdzhanova G."/>
        </authorList>
    </citation>
    <scope>NUCLEOTIDE SEQUENCE</scope>
</reference>
<organism evidence="2 3">
    <name type="scientific">Heterodermia speciosa</name>
    <dbReference type="NCBI Taxonomy" id="116794"/>
    <lineage>
        <taxon>Eukaryota</taxon>
        <taxon>Fungi</taxon>
        <taxon>Dikarya</taxon>
        <taxon>Ascomycota</taxon>
        <taxon>Pezizomycotina</taxon>
        <taxon>Lecanoromycetes</taxon>
        <taxon>OSLEUM clade</taxon>
        <taxon>Lecanoromycetidae</taxon>
        <taxon>Caliciales</taxon>
        <taxon>Physciaceae</taxon>
        <taxon>Heterodermia</taxon>
    </lineage>
</organism>
<evidence type="ECO:0000313" key="3">
    <source>
        <dbReference type="Proteomes" id="UP000664521"/>
    </source>
</evidence>